<dbReference type="CDD" id="cd10448">
    <property type="entry name" value="GIY-YIG_unchar_3"/>
    <property type="match status" value="1"/>
</dbReference>
<keyword evidence="4" id="KW-1185">Reference proteome</keyword>
<accession>A0A844WGD1</accession>
<dbReference type="Pfam" id="PF01541">
    <property type="entry name" value="GIY-YIG"/>
    <property type="match status" value="1"/>
</dbReference>
<reference evidence="3 4" key="1">
    <citation type="submission" date="2019-11" db="EMBL/GenBank/DDBJ databases">
        <title>Pseudooceanicola pacifica sp. nov., isolated from deep-sea sediment of the Pacific Ocean.</title>
        <authorList>
            <person name="Lyu L."/>
        </authorList>
    </citation>
    <scope>NUCLEOTIDE SEQUENCE [LARGE SCALE GENOMIC DNA]</scope>
    <source>
        <strain evidence="3 4">216_PA32_1</strain>
    </source>
</reference>
<dbReference type="SMART" id="SM00465">
    <property type="entry name" value="GIYc"/>
    <property type="match status" value="1"/>
</dbReference>
<comment type="similarity">
    <text evidence="1">Belongs to the UPF0213 family.</text>
</comment>
<organism evidence="3 4">
    <name type="scientific">Pseudooceanicola pacificus</name>
    <dbReference type="NCBI Taxonomy" id="2676438"/>
    <lineage>
        <taxon>Bacteria</taxon>
        <taxon>Pseudomonadati</taxon>
        <taxon>Pseudomonadota</taxon>
        <taxon>Alphaproteobacteria</taxon>
        <taxon>Rhodobacterales</taxon>
        <taxon>Paracoccaceae</taxon>
        <taxon>Pseudooceanicola</taxon>
    </lineage>
</organism>
<dbReference type="Proteomes" id="UP000443843">
    <property type="component" value="Unassembled WGS sequence"/>
</dbReference>
<dbReference type="Gene3D" id="3.40.1440.10">
    <property type="entry name" value="GIY-YIG endonuclease"/>
    <property type="match status" value="1"/>
</dbReference>
<gene>
    <name evidence="3" type="ORF">GLS40_13300</name>
</gene>
<dbReference type="InterPro" id="IPR050190">
    <property type="entry name" value="UPF0213_domain"/>
</dbReference>
<evidence type="ECO:0000313" key="4">
    <source>
        <dbReference type="Proteomes" id="UP000443843"/>
    </source>
</evidence>
<dbReference type="PANTHER" id="PTHR34477">
    <property type="entry name" value="UPF0213 PROTEIN YHBQ"/>
    <property type="match status" value="1"/>
</dbReference>
<proteinExistence type="inferred from homology"/>
<protein>
    <submittedName>
        <fullName evidence="3">GIY-YIG nuclease family protein</fullName>
    </submittedName>
</protein>
<dbReference type="SUPFAM" id="SSF82771">
    <property type="entry name" value="GIY-YIG endonuclease"/>
    <property type="match status" value="1"/>
</dbReference>
<dbReference type="EMBL" id="WNXQ01000007">
    <property type="protein sequence ID" value="MWB79009.1"/>
    <property type="molecule type" value="Genomic_DNA"/>
</dbReference>
<dbReference type="AlphaFoldDB" id="A0A844WGD1"/>
<name>A0A844WGD1_9RHOB</name>
<dbReference type="InterPro" id="IPR000305">
    <property type="entry name" value="GIY-YIG_endonuc"/>
</dbReference>
<dbReference type="PANTHER" id="PTHR34477:SF5">
    <property type="entry name" value="BSL5627 PROTEIN"/>
    <property type="match status" value="1"/>
</dbReference>
<dbReference type="PROSITE" id="PS50164">
    <property type="entry name" value="GIY_YIG"/>
    <property type="match status" value="1"/>
</dbReference>
<evidence type="ECO:0000256" key="1">
    <source>
        <dbReference type="ARBA" id="ARBA00007435"/>
    </source>
</evidence>
<dbReference type="InterPro" id="IPR035901">
    <property type="entry name" value="GIY-YIG_endonuc_sf"/>
</dbReference>
<evidence type="ECO:0000259" key="2">
    <source>
        <dbReference type="PROSITE" id="PS50164"/>
    </source>
</evidence>
<comment type="caution">
    <text evidence="3">The sequence shown here is derived from an EMBL/GenBank/DDBJ whole genome shotgun (WGS) entry which is preliminary data.</text>
</comment>
<sequence length="95" mass="11162">MVCYVYILASRPLGAIYIGRTADLRRRVAQHRNGAVTAHTKAYRIHTLVWFEAHDDPGEAALREHRLKRWRRAWKTDLIAQDNPQWQDISAWIPD</sequence>
<dbReference type="RefSeq" id="WP_160383215.1">
    <property type="nucleotide sequence ID" value="NZ_WNXQ01000007.1"/>
</dbReference>
<feature type="domain" description="GIY-YIG" evidence="2">
    <location>
        <begin position="1"/>
        <end position="77"/>
    </location>
</feature>
<evidence type="ECO:0000313" key="3">
    <source>
        <dbReference type="EMBL" id="MWB79009.1"/>
    </source>
</evidence>